<proteinExistence type="predicted"/>
<evidence type="ECO:0000256" key="2">
    <source>
        <dbReference type="ARBA" id="ARBA00022454"/>
    </source>
</evidence>
<feature type="region of interest" description="Disordered" evidence="4">
    <location>
        <begin position="329"/>
        <end position="353"/>
    </location>
</feature>
<feature type="compositionally biased region" description="Basic and acidic residues" evidence="4">
    <location>
        <begin position="241"/>
        <end position="252"/>
    </location>
</feature>
<dbReference type="InterPro" id="IPR018856">
    <property type="entry name" value="Stn1_N"/>
</dbReference>
<feature type="region of interest" description="Disordered" evidence="4">
    <location>
        <begin position="223"/>
        <end position="252"/>
    </location>
</feature>
<gene>
    <name evidence="6" type="ORF">PPNO1_LOCUS9520</name>
</gene>
<evidence type="ECO:0000256" key="3">
    <source>
        <dbReference type="ARBA" id="ARBA00022895"/>
    </source>
</evidence>
<sequence>MANKQTNPSIYPQYCFKEAPTHEAWCFLRVADIPHLRHYPAFPDLHFYKNLPIKFVRVVGVIVAIDDYAERRVYTVDDSSGVNIECVLMLKTGKRAAKKDSSILGPRPPIPSEFSHLAVGCVVDVKGTITHYHRSRGLKIARAHLLPSTESELLLWEKRRAFRVTVLDRPWVLSEPEILRCRQEAERADAELAASKRKGRKRSKPGIEADPFKIIKEKAPTKRVRQAEGGVASRSVSNKVPAKEVPSEVKEMKRGGETLDPLEEAVANDPYSLVGKTNAPKTRAAKPHIPITCDPNADEVRGSSIASRLVQEQVFPLLPGHRPSWMLPHTGPSGAPGGNSRLAHKRSAQTKQTSPCCLEVAELAMTPAFPISPERKIPKVYDGRPIQDYETDSISPTDQTR</sequence>
<dbReference type="EMBL" id="CALLCH030000021">
    <property type="protein sequence ID" value="CAI4219979.1"/>
    <property type="molecule type" value="Genomic_DNA"/>
</dbReference>
<accession>A0A9P1HAK9</accession>
<evidence type="ECO:0000259" key="5">
    <source>
        <dbReference type="Pfam" id="PF10451"/>
    </source>
</evidence>
<feature type="compositionally biased region" description="Polar residues" evidence="4">
    <location>
        <begin position="392"/>
        <end position="401"/>
    </location>
</feature>
<comment type="subcellular location">
    <subcellularLocation>
        <location evidence="1">Chromosome</location>
        <location evidence="1">Telomere</location>
    </subcellularLocation>
</comment>
<dbReference type="GO" id="GO:0000781">
    <property type="term" value="C:chromosome, telomeric region"/>
    <property type="evidence" value="ECO:0007669"/>
    <property type="project" value="UniProtKB-SubCell"/>
</dbReference>
<feature type="domain" description="CST complex subunit Stn1 N-terminal" evidence="5">
    <location>
        <begin position="37"/>
        <end position="210"/>
    </location>
</feature>
<feature type="region of interest" description="Disordered" evidence="4">
    <location>
        <begin position="371"/>
        <end position="401"/>
    </location>
</feature>
<dbReference type="InterPro" id="IPR012340">
    <property type="entry name" value="NA-bd_OB-fold"/>
</dbReference>
<keyword evidence="3" id="KW-0779">Telomere</keyword>
<keyword evidence="2" id="KW-0158">Chromosome</keyword>
<evidence type="ECO:0000313" key="7">
    <source>
        <dbReference type="Proteomes" id="UP000838763"/>
    </source>
</evidence>
<comment type="caution">
    <text evidence="6">The sequence shown here is derived from an EMBL/GenBank/DDBJ whole genome shotgun (WGS) entry which is preliminary data.</text>
</comment>
<keyword evidence="7" id="KW-1185">Reference proteome</keyword>
<protein>
    <recommendedName>
        <fullName evidence="5">CST complex subunit Stn1 N-terminal domain-containing protein</fullName>
    </recommendedName>
</protein>
<dbReference type="Proteomes" id="UP000838763">
    <property type="component" value="Unassembled WGS sequence"/>
</dbReference>
<dbReference type="AlphaFoldDB" id="A0A9P1HAK9"/>
<reference evidence="6" key="1">
    <citation type="submission" date="2022-11" db="EMBL/GenBank/DDBJ databases">
        <authorList>
            <person name="Scott C."/>
            <person name="Bruce N."/>
        </authorList>
    </citation>
    <scope>NUCLEOTIDE SEQUENCE</scope>
</reference>
<dbReference type="OrthoDB" id="77828at2759"/>
<dbReference type="SUPFAM" id="SSF50249">
    <property type="entry name" value="Nucleic acid-binding proteins"/>
    <property type="match status" value="1"/>
</dbReference>
<evidence type="ECO:0000256" key="1">
    <source>
        <dbReference type="ARBA" id="ARBA00004574"/>
    </source>
</evidence>
<dbReference type="Gene3D" id="2.40.50.140">
    <property type="entry name" value="Nucleic acid-binding proteins"/>
    <property type="match status" value="1"/>
</dbReference>
<evidence type="ECO:0000313" key="6">
    <source>
        <dbReference type="EMBL" id="CAI4219979.1"/>
    </source>
</evidence>
<feature type="compositionally biased region" description="Basic and acidic residues" evidence="4">
    <location>
        <begin position="373"/>
        <end position="387"/>
    </location>
</feature>
<dbReference type="CDD" id="cd03524">
    <property type="entry name" value="RPA2_OBF_family"/>
    <property type="match status" value="1"/>
</dbReference>
<organism evidence="6 7">
    <name type="scientific">Parascedosporium putredinis</name>
    <dbReference type="NCBI Taxonomy" id="1442378"/>
    <lineage>
        <taxon>Eukaryota</taxon>
        <taxon>Fungi</taxon>
        <taxon>Dikarya</taxon>
        <taxon>Ascomycota</taxon>
        <taxon>Pezizomycotina</taxon>
        <taxon>Sordariomycetes</taxon>
        <taxon>Hypocreomycetidae</taxon>
        <taxon>Microascales</taxon>
        <taxon>Microascaceae</taxon>
        <taxon>Parascedosporium</taxon>
    </lineage>
</organism>
<evidence type="ECO:0000256" key="4">
    <source>
        <dbReference type="SAM" id="MobiDB-lite"/>
    </source>
</evidence>
<dbReference type="Pfam" id="PF10451">
    <property type="entry name" value="Stn1"/>
    <property type="match status" value="1"/>
</dbReference>
<name>A0A9P1HAK9_9PEZI</name>